<dbReference type="EMBL" id="NBIV01000190">
    <property type="protein sequence ID" value="PXF41846.1"/>
    <property type="molecule type" value="Genomic_DNA"/>
</dbReference>
<dbReference type="InterPro" id="IPR018028">
    <property type="entry name" value="Catalase"/>
</dbReference>
<feature type="chain" id="PRO_5016071428" description="catalase" evidence="12">
    <location>
        <begin position="25"/>
        <end position="515"/>
    </location>
</feature>
<protein>
    <recommendedName>
        <fullName evidence="3">catalase</fullName>
        <ecNumber evidence="3">1.11.1.6</ecNumber>
    </recommendedName>
</protein>
<dbReference type="GO" id="GO:0020037">
    <property type="term" value="F:heme binding"/>
    <property type="evidence" value="ECO:0007669"/>
    <property type="project" value="InterPro"/>
</dbReference>
<dbReference type="AlphaFoldDB" id="A0A2V3IID1"/>
<dbReference type="InterPro" id="IPR010582">
    <property type="entry name" value="Catalase_immune_responsive"/>
</dbReference>
<feature type="domain" description="Catalase core" evidence="13">
    <location>
        <begin position="28"/>
        <end position="414"/>
    </location>
</feature>
<dbReference type="SUPFAM" id="SSF56634">
    <property type="entry name" value="Heme-dependent catalase-like"/>
    <property type="match status" value="1"/>
</dbReference>
<dbReference type="InterPro" id="IPR024708">
    <property type="entry name" value="Catalase_AS"/>
</dbReference>
<comment type="caution">
    <text evidence="14">The sequence shown here is derived from an EMBL/GenBank/DDBJ whole genome shotgun (WGS) entry which is preliminary data.</text>
</comment>
<dbReference type="PROSITE" id="PS51402">
    <property type="entry name" value="CATALASE_3"/>
    <property type="match status" value="1"/>
</dbReference>
<dbReference type="SMART" id="SM01060">
    <property type="entry name" value="Catalase"/>
    <property type="match status" value="1"/>
</dbReference>
<evidence type="ECO:0000259" key="13">
    <source>
        <dbReference type="SMART" id="SM01060"/>
    </source>
</evidence>
<dbReference type="PANTHER" id="PTHR11465:SF23">
    <property type="entry name" value="CATALASE-2"/>
    <property type="match status" value="1"/>
</dbReference>
<dbReference type="GO" id="GO:0004096">
    <property type="term" value="F:catalase activity"/>
    <property type="evidence" value="ECO:0007669"/>
    <property type="project" value="UniProtKB-EC"/>
</dbReference>
<dbReference type="Gene3D" id="2.40.180.10">
    <property type="entry name" value="Catalase core domain"/>
    <property type="match status" value="1"/>
</dbReference>
<dbReference type="PROSITE" id="PS00438">
    <property type="entry name" value="CATALASE_2"/>
    <property type="match status" value="1"/>
</dbReference>
<dbReference type="PANTHER" id="PTHR11465">
    <property type="entry name" value="CATALASE"/>
    <property type="match status" value="1"/>
</dbReference>
<keyword evidence="5 11" id="KW-0349">Heme</keyword>
<dbReference type="CDD" id="cd08154">
    <property type="entry name" value="catalase_clade_1"/>
    <property type="match status" value="1"/>
</dbReference>
<dbReference type="STRING" id="448386.A0A2V3IID1"/>
<dbReference type="GO" id="GO:0005737">
    <property type="term" value="C:cytoplasm"/>
    <property type="evidence" value="ECO:0007669"/>
    <property type="project" value="TreeGrafter"/>
</dbReference>
<keyword evidence="15" id="KW-1185">Reference proteome</keyword>
<gene>
    <name evidence="14" type="ORF">BWQ96_08425</name>
</gene>
<evidence type="ECO:0000256" key="7">
    <source>
        <dbReference type="ARBA" id="ARBA00023002"/>
    </source>
</evidence>
<proteinExistence type="inferred from homology"/>
<name>A0A2V3IID1_9FLOR</name>
<keyword evidence="12" id="KW-0732">Signal</keyword>
<evidence type="ECO:0000256" key="3">
    <source>
        <dbReference type="ARBA" id="ARBA00012314"/>
    </source>
</evidence>
<feature type="active site" evidence="10">
    <location>
        <position position="147"/>
    </location>
</feature>
<feature type="active site" evidence="10">
    <location>
        <position position="75"/>
    </location>
</feature>
<dbReference type="EC" id="1.11.1.6" evidence="3"/>
<dbReference type="Pfam" id="PF06628">
    <property type="entry name" value="Catalase-rel"/>
    <property type="match status" value="1"/>
</dbReference>
<keyword evidence="4" id="KW-0575">Peroxidase</keyword>
<keyword evidence="7" id="KW-0560">Oxidoreductase</keyword>
<evidence type="ECO:0000313" key="15">
    <source>
        <dbReference type="Proteomes" id="UP000247409"/>
    </source>
</evidence>
<reference evidence="14 15" key="1">
    <citation type="journal article" date="2018" name="Mol. Biol. Evol.">
        <title>Analysis of the draft genome of the red seaweed Gracilariopsis chorda provides insights into genome size evolution in Rhodophyta.</title>
        <authorList>
            <person name="Lee J."/>
            <person name="Yang E.C."/>
            <person name="Graf L."/>
            <person name="Yang J.H."/>
            <person name="Qiu H."/>
            <person name="Zel Zion U."/>
            <person name="Chan C.X."/>
            <person name="Stephens T.G."/>
            <person name="Weber A.P.M."/>
            <person name="Boo G.H."/>
            <person name="Boo S.M."/>
            <person name="Kim K.M."/>
            <person name="Shin Y."/>
            <person name="Jung M."/>
            <person name="Lee S.J."/>
            <person name="Yim H.S."/>
            <person name="Lee J.H."/>
            <person name="Bhattacharya D."/>
            <person name="Yoon H.S."/>
        </authorList>
    </citation>
    <scope>NUCLEOTIDE SEQUENCE [LARGE SCALE GENOMIC DNA]</scope>
    <source>
        <strain evidence="14 15">SKKU-2015</strain>
        <tissue evidence="14">Whole body</tissue>
    </source>
</reference>
<dbReference type="GO" id="GO:0042542">
    <property type="term" value="P:response to hydrogen peroxide"/>
    <property type="evidence" value="ECO:0007669"/>
    <property type="project" value="TreeGrafter"/>
</dbReference>
<dbReference type="GO" id="GO:0046872">
    <property type="term" value="F:metal ion binding"/>
    <property type="evidence" value="ECO:0007669"/>
    <property type="project" value="UniProtKB-KW"/>
</dbReference>
<evidence type="ECO:0000256" key="10">
    <source>
        <dbReference type="PIRSR" id="PIRSR038928-1"/>
    </source>
</evidence>
<dbReference type="InterPro" id="IPR020835">
    <property type="entry name" value="Catalase_sf"/>
</dbReference>
<accession>A0A2V3IID1</accession>
<dbReference type="InterPro" id="IPR024711">
    <property type="entry name" value="Catalase_clade1/3"/>
</dbReference>
<evidence type="ECO:0000313" key="14">
    <source>
        <dbReference type="EMBL" id="PXF41846.1"/>
    </source>
</evidence>
<evidence type="ECO:0000256" key="8">
    <source>
        <dbReference type="ARBA" id="ARBA00023004"/>
    </source>
</evidence>
<evidence type="ECO:0000256" key="11">
    <source>
        <dbReference type="PIRSR" id="PIRSR038928-2"/>
    </source>
</evidence>
<feature type="binding site" description="axial binding residue" evidence="11">
    <location>
        <position position="359"/>
    </location>
    <ligand>
        <name>heme</name>
        <dbReference type="ChEBI" id="CHEBI:30413"/>
    </ligand>
    <ligandPart>
        <name>Fe</name>
        <dbReference type="ChEBI" id="CHEBI:18248"/>
    </ligandPart>
</feature>
<keyword evidence="8 11" id="KW-0408">Iron</keyword>
<dbReference type="PIRSF" id="PIRSF038928">
    <property type="entry name" value="Catalase_clade1-3"/>
    <property type="match status" value="1"/>
</dbReference>
<evidence type="ECO:0000256" key="6">
    <source>
        <dbReference type="ARBA" id="ARBA00022723"/>
    </source>
</evidence>
<evidence type="ECO:0000256" key="4">
    <source>
        <dbReference type="ARBA" id="ARBA00022559"/>
    </source>
</evidence>
<organism evidence="14 15">
    <name type="scientific">Gracilariopsis chorda</name>
    <dbReference type="NCBI Taxonomy" id="448386"/>
    <lineage>
        <taxon>Eukaryota</taxon>
        <taxon>Rhodophyta</taxon>
        <taxon>Florideophyceae</taxon>
        <taxon>Rhodymeniophycidae</taxon>
        <taxon>Gracilariales</taxon>
        <taxon>Gracilariaceae</taxon>
        <taxon>Gracilariopsis</taxon>
    </lineage>
</organism>
<sequence>MTVSVHLVLLNAALFFLLLPHARTSSLTGETGRYAGSNQHSQSVSRTGPLLLQDVYALEKLRRFNHERIPERVVHARGAGAHGYFVGYKSLQSLTTASLFRAGKRTPVFVRFSTVVHGKGSPETVRDPRGFAIKFKTEEGNWDLVGNNLPVFFIRDHIKFPDMVHSLKPDPVTNRQDPNRFFDFFSALGGMATNMLTFVYSDLGIPAAYRFMDGNSVHAFKFVNAQKNVTYVKFRWFTNQGVRNLTRAQAQQIQAKDFSHATQDLYQSIRKKDFPSWELAVQTMKPEQLDSFDFDPLDATKEWPVDQFPFTTVGRIVLDKVPSNFHLFSEQSAFDPGNVLSGGIEPSEDRLLQGRLISYHESQTHRLGSNSFTLLPVNKPISPVRTYNQDGVMTYEHAWEGSINYEPNNSPDSYREVKGYMYSSRQICGAYMQASIEKTLNFKQAGETYRRFSVSDRANLVDNLAADLMQVRSMGIKNTMCAHFYKADRQYGSTLAEKVGCDQKMMTEIASSLDD</sequence>
<dbReference type="Pfam" id="PF00199">
    <property type="entry name" value="Catalase"/>
    <property type="match status" value="1"/>
</dbReference>
<dbReference type="GO" id="GO:0042744">
    <property type="term" value="P:hydrogen peroxide catabolic process"/>
    <property type="evidence" value="ECO:0007669"/>
    <property type="project" value="UniProtKB-KW"/>
</dbReference>
<evidence type="ECO:0000256" key="2">
    <source>
        <dbReference type="ARBA" id="ARBA00005329"/>
    </source>
</evidence>
<dbReference type="Proteomes" id="UP000247409">
    <property type="component" value="Unassembled WGS sequence"/>
</dbReference>
<comment type="cofactor">
    <cofactor evidence="1 11">
        <name>heme</name>
        <dbReference type="ChEBI" id="CHEBI:30413"/>
    </cofactor>
</comment>
<keyword evidence="9" id="KW-0376">Hydrogen peroxide</keyword>
<evidence type="ECO:0000256" key="1">
    <source>
        <dbReference type="ARBA" id="ARBA00001971"/>
    </source>
</evidence>
<evidence type="ECO:0000256" key="12">
    <source>
        <dbReference type="SAM" id="SignalP"/>
    </source>
</evidence>
<comment type="similarity">
    <text evidence="2">Belongs to the catalase family.</text>
</comment>
<keyword evidence="6 11" id="KW-0479">Metal-binding</keyword>
<dbReference type="OrthoDB" id="6880011at2759"/>
<dbReference type="InterPro" id="IPR011614">
    <property type="entry name" value="Catalase_core"/>
</dbReference>
<evidence type="ECO:0000256" key="5">
    <source>
        <dbReference type="ARBA" id="ARBA00022617"/>
    </source>
</evidence>
<dbReference type="PRINTS" id="PR00067">
    <property type="entry name" value="CATALASE"/>
</dbReference>
<evidence type="ECO:0000256" key="9">
    <source>
        <dbReference type="ARBA" id="ARBA00023324"/>
    </source>
</evidence>
<feature type="signal peptide" evidence="12">
    <location>
        <begin position="1"/>
        <end position="24"/>
    </location>
</feature>